<dbReference type="PANTHER" id="PTHR31984">
    <property type="entry name" value="TRANSPORTER, PUTATIVE (DUF179)-RELATED"/>
    <property type="match status" value="1"/>
</dbReference>
<feature type="compositionally biased region" description="Low complexity" evidence="1">
    <location>
        <begin position="11"/>
        <end position="20"/>
    </location>
</feature>
<feature type="region of interest" description="Disordered" evidence="1">
    <location>
        <begin position="1"/>
        <end position="20"/>
    </location>
</feature>
<dbReference type="Proteomes" id="UP001530377">
    <property type="component" value="Unassembled WGS sequence"/>
</dbReference>
<reference evidence="2 3" key="1">
    <citation type="submission" date="2024-10" db="EMBL/GenBank/DDBJ databases">
        <title>Updated reference genomes for cyclostephanoid diatoms.</title>
        <authorList>
            <person name="Roberts W.R."/>
            <person name="Alverson A.J."/>
        </authorList>
    </citation>
    <scope>NUCLEOTIDE SEQUENCE [LARGE SCALE GENOMIC DNA]</scope>
    <source>
        <strain evidence="2 3">AJA228-03</strain>
    </source>
</reference>
<feature type="compositionally biased region" description="Low complexity" evidence="1">
    <location>
        <begin position="168"/>
        <end position="202"/>
    </location>
</feature>
<organism evidence="2 3">
    <name type="scientific">Cyclostephanos tholiformis</name>
    <dbReference type="NCBI Taxonomy" id="382380"/>
    <lineage>
        <taxon>Eukaryota</taxon>
        <taxon>Sar</taxon>
        <taxon>Stramenopiles</taxon>
        <taxon>Ochrophyta</taxon>
        <taxon>Bacillariophyta</taxon>
        <taxon>Coscinodiscophyceae</taxon>
        <taxon>Thalassiosirophycidae</taxon>
        <taxon>Stephanodiscales</taxon>
        <taxon>Stephanodiscaceae</taxon>
        <taxon>Cyclostephanos</taxon>
    </lineage>
</organism>
<dbReference type="Pfam" id="PF02622">
    <property type="entry name" value="DUF179"/>
    <property type="match status" value="1"/>
</dbReference>
<dbReference type="SUPFAM" id="SSF143456">
    <property type="entry name" value="VC0467-like"/>
    <property type="match status" value="1"/>
</dbReference>
<dbReference type="EMBL" id="JALLPB020000295">
    <property type="protein sequence ID" value="KAL3810868.1"/>
    <property type="molecule type" value="Genomic_DNA"/>
</dbReference>
<feature type="region of interest" description="Disordered" evidence="1">
    <location>
        <begin position="70"/>
        <end position="96"/>
    </location>
</feature>
<sequence>NANHRTKKAPITSISQSSTKLSSIVTTTQPVLTTESAPHHPLGIMAPYIITRHVSSVLLLLMGSSGSAAFAPEGVPGRRDAPSSTVYPSDEHRTPWSSSLNRRRIRLYTSRDNDRARMEKNWEDMMGDDWREFRARLVARERASVGGEPKQQQQQQQQRTSEIREDASSSTSSSAGGIFGAITSMFSSKGGESSSSDAATATRAKKTRGKDGQPPADIFDGSAVGGATRFSKIGMSSSSYTACSDPFMDEEECHIIHDEPNVRLDRHRWAHPLYHVEPGCILVANEKLGGVFHQTVVLIIDHNEAVGSTGMVINRPFPGNLINVASDVDSNIDLSLKMAFGKATVAYGGPVMQDQFSTLHGFGEVMGSKKVCPGVFVGGSSQLIKEVRLNNLSPAEVLFVKGHAAWVPGQLTREIEKGVWYVAAASADLILRYAGAPVLKDDNPSDLWADILSCMGDKFVSIATAHSGRGDERMLP</sequence>
<dbReference type="InterPro" id="IPR003774">
    <property type="entry name" value="AlgH-like"/>
</dbReference>
<dbReference type="AlphaFoldDB" id="A0ABD3RDG7"/>
<dbReference type="PANTHER" id="PTHR31984:SF17">
    <property type="entry name" value="TRANSCRIPTIONAL REGULATOR"/>
    <property type="match status" value="1"/>
</dbReference>
<evidence type="ECO:0000313" key="2">
    <source>
        <dbReference type="EMBL" id="KAL3810868.1"/>
    </source>
</evidence>
<evidence type="ECO:0000256" key="1">
    <source>
        <dbReference type="SAM" id="MobiDB-lite"/>
    </source>
</evidence>
<accession>A0ABD3RDG7</accession>
<evidence type="ECO:0000313" key="3">
    <source>
        <dbReference type="Proteomes" id="UP001530377"/>
    </source>
</evidence>
<keyword evidence="3" id="KW-1185">Reference proteome</keyword>
<name>A0ABD3RDG7_9STRA</name>
<feature type="region of interest" description="Disordered" evidence="1">
    <location>
        <begin position="142"/>
        <end position="223"/>
    </location>
</feature>
<protein>
    <recommendedName>
        <fullName evidence="4">Transcriptional regulator</fullName>
    </recommendedName>
</protein>
<evidence type="ECO:0008006" key="4">
    <source>
        <dbReference type="Google" id="ProtNLM"/>
    </source>
</evidence>
<proteinExistence type="predicted"/>
<gene>
    <name evidence="2" type="ORF">ACHAXA_003390</name>
</gene>
<comment type="caution">
    <text evidence="2">The sequence shown here is derived from an EMBL/GenBank/DDBJ whole genome shotgun (WGS) entry which is preliminary data.</text>
</comment>
<feature type="non-terminal residue" evidence="2">
    <location>
        <position position="1"/>
    </location>
</feature>
<dbReference type="Gene3D" id="3.40.1740.10">
    <property type="entry name" value="VC0467-like"/>
    <property type="match status" value="1"/>
</dbReference>